<evidence type="ECO:0000256" key="1">
    <source>
        <dbReference type="ARBA" id="ARBA00022692"/>
    </source>
</evidence>
<dbReference type="STRING" id="342668.A0A1B8G8U9"/>
<dbReference type="OrthoDB" id="5393181at2759"/>
<sequence>MADTPPTTSSPGGTPPSSASEQARIRRERREAKIKAGGTSRLNKITGLGGGLQRDVKPAAAAPQAASVSHADPDEVDISEHFYEPPLNIRSQNATPNPNRPYPGLSSDPSQLDDQALRAMMLGFPPPNGSPQPQSNPFGGPPNPFAAMGNPDGTGDPANDPMMAMLQQMMGGAGGEPGAMPSFPGLPPMGFPGSDANGPPAVKTSAYIWRIVHAIFALGFGICIAFNSKFGTETQRRYGSEVVDLRAFYVFATVEAILQGTRFIFDRGQDSQTGIIGTVLRFLPQPFGGYLRMFMNYRSIWTTTSADAMVVVFVLVAANHWRISNEDGSELFGSTHGIN</sequence>
<dbReference type="AlphaFoldDB" id="A0A1B8G8U9"/>
<dbReference type="Proteomes" id="UP000091956">
    <property type="component" value="Unassembled WGS sequence"/>
</dbReference>
<dbReference type="RefSeq" id="XP_018125987.1">
    <property type="nucleotide sequence ID" value="XM_018278967.2"/>
</dbReference>
<dbReference type="InterPro" id="IPR028143">
    <property type="entry name" value="Get2/sif1"/>
</dbReference>
<protein>
    <recommendedName>
        <fullName evidence="8">Golgi to ER traffic-protein</fullName>
    </recommendedName>
</protein>
<evidence type="ECO:0000256" key="2">
    <source>
        <dbReference type="ARBA" id="ARBA00022989"/>
    </source>
</evidence>
<feature type="transmembrane region" description="Helical" evidence="5">
    <location>
        <begin position="207"/>
        <end position="227"/>
    </location>
</feature>
<feature type="transmembrane region" description="Helical" evidence="5">
    <location>
        <begin position="300"/>
        <end position="321"/>
    </location>
</feature>
<feature type="compositionally biased region" description="Basic and acidic residues" evidence="4">
    <location>
        <begin position="23"/>
        <end position="34"/>
    </location>
</feature>
<feature type="region of interest" description="Disordered" evidence="4">
    <location>
        <begin position="1"/>
        <end position="159"/>
    </location>
</feature>
<keyword evidence="1 5" id="KW-0812">Transmembrane</keyword>
<evidence type="ECO:0000313" key="7">
    <source>
        <dbReference type="Proteomes" id="UP000091956"/>
    </source>
</evidence>
<dbReference type="PANTHER" id="PTHR28263:SF1">
    <property type="entry name" value="GOLGI TO ER TRAFFIC PROTEIN 2"/>
    <property type="match status" value="1"/>
</dbReference>
<evidence type="ECO:0000313" key="6">
    <source>
        <dbReference type="EMBL" id="OBT92254.1"/>
    </source>
</evidence>
<accession>A0A1B8G8U9</accession>
<proteinExistence type="predicted"/>
<feature type="compositionally biased region" description="Low complexity" evidence="4">
    <location>
        <begin position="1"/>
        <end position="18"/>
    </location>
</feature>
<reference evidence="6 7" key="1">
    <citation type="submission" date="2016-03" db="EMBL/GenBank/DDBJ databases">
        <title>Comparative genomics of Pseudogymnoascus destructans, the fungus causing white-nose syndrome of bats.</title>
        <authorList>
            <person name="Palmer J.M."/>
            <person name="Drees K.P."/>
            <person name="Foster J.T."/>
            <person name="Lindner D.L."/>
        </authorList>
    </citation>
    <scope>NUCLEOTIDE SEQUENCE [LARGE SCALE GENOMIC DNA]</scope>
    <source>
        <strain evidence="6 7">UAMH 10579</strain>
    </source>
</reference>
<keyword evidence="3 5" id="KW-0472">Membrane</keyword>
<organism evidence="6 7">
    <name type="scientific">Pseudogymnoascus verrucosus</name>
    <dbReference type="NCBI Taxonomy" id="342668"/>
    <lineage>
        <taxon>Eukaryota</taxon>
        <taxon>Fungi</taxon>
        <taxon>Dikarya</taxon>
        <taxon>Ascomycota</taxon>
        <taxon>Pezizomycotina</taxon>
        <taxon>Leotiomycetes</taxon>
        <taxon>Thelebolales</taxon>
        <taxon>Thelebolaceae</taxon>
        <taxon>Pseudogymnoascus</taxon>
    </lineage>
</organism>
<gene>
    <name evidence="6" type="ORF">VE01_09554</name>
</gene>
<dbReference type="Pfam" id="PF08690">
    <property type="entry name" value="GET2"/>
    <property type="match status" value="1"/>
</dbReference>
<name>A0A1B8G8U9_9PEZI</name>
<evidence type="ECO:0000256" key="4">
    <source>
        <dbReference type="SAM" id="MobiDB-lite"/>
    </source>
</evidence>
<evidence type="ECO:0000256" key="3">
    <source>
        <dbReference type="ARBA" id="ARBA00023136"/>
    </source>
</evidence>
<evidence type="ECO:0008006" key="8">
    <source>
        <dbReference type="Google" id="ProtNLM"/>
    </source>
</evidence>
<dbReference type="GeneID" id="28842940"/>
<dbReference type="EMBL" id="KV460270">
    <property type="protein sequence ID" value="OBT92254.1"/>
    <property type="molecule type" value="Genomic_DNA"/>
</dbReference>
<keyword evidence="7" id="KW-1185">Reference proteome</keyword>
<evidence type="ECO:0000256" key="5">
    <source>
        <dbReference type="SAM" id="Phobius"/>
    </source>
</evidence>
<dbReference type="PANTHER" id="PTHR28263">
    <property type="entry name" value="GOLGI TO ER TRAFFIC PROTEIN 2"/>
    <property type="match status" value="1"/>
</dbReference>
<dbReference type="GO" id="GO:0006890">
    <property type="term" value="P:retrograde vesicle-mediated transport, Golgi to endoplasmic reticulum"/>
    <property type="evidence" value="ECO:0007669"/>
    <property type="project" value="TreeGrafter"/>
</dbReference>
<reference evidence="7" key="2">
    <citation type="journal article" date="2018" name="Nat. Commun.">
        <title>Extreme sensitivity to ultraviolet light in the fungal pathogen causing white-nose syndrome of bats.</title>
        <authorList>
            <person name="Palmer J.M."/>
            <person name="Drees K.P."/>
            <person name="Foster J.T."/>
            <person name="Lindner D.L."/>
        </authorList>
    </citation>
    <scope>NUCLEOTIDE SEQUENCE [LARGE SCALE GENOMIC DNA]</scope>
    <source>
        <strain evidence="7">UAMH 10579</strain>
    </source>
</reference>
<keyword evidence="2 5" id="KW-1133">Transmembrane helix</keyword>